<sequence length="89" mass="10091">MKTVRILLSGIVQGVGFRYFAYRKAKKMGVTGYVRNLADGRVEVVAEAEDSVLNDFINEIENGPPFAYVSKVELEELSPVHFDSFEIRY</sequence>
<dbReference type="AlphaFoldDB" id="C5CEW8"/>
<dbReference type="PROSITE" id="PS00150">
    <property type="entry name" value="ACYLPHOSPHATASE_1"/>
    <property type="match status" value="1"/>
</dbReference>
<dbReference type="EMBL" id="CP001634">
    <property type="protein sequence ID" value="ACR79302.1"/>
    <property type="molecule type" value="Genomic_DNA"/>
</dbReference>
<keyword evidence="8" id="KW-1185">Reference proteome</keyword>
<dbReference type="Pfam" id="PF00708">
    <property type="entry name" value="Acylphosphatase"/>
    <property type="match status" value="1"/>
</dbReference>
<evidence type="ECO:0000259" key="6">
    <source>
        <dbReference type="PROSITE" id="PS51160"/>
    </source>
</evidence>
<comment type="catalytic activity">
    <reaction evidence="3 4">
        <text>an acyl phosphate + H2O = a carboxylate + phosphate + H(+)</text>
        <dbReference type="Rhea" id="RHEA:14965"/>
        <dbReference type="ChEBI" id="CHEBI:15377"/>
        <dbReference type="ChEBI" id="CHEBI:15378"/>
        <dbReference type="ChEBI" id="CHEBI:29067"/>
        <dbReference type="ChEBI" id="CHEBI:43474"/>
        <dbReference type="ChEBI" id="CHEBI:59918"/>
        <dbReference type="EC" id="3.6.1.7"/>
    </reaction>
</comment>
<feature type="domain" description="Acylphosphatase-like" evidence="6">
    <location>
        <begin position="3"/>
        <end position="89"/>
    </location>
</feature>
<dbReference type="KEGG" id="kol:Kole_0583"/>
<dbReference type="GO" id="GO:0003998">
    <property type="term" value="F:acylphosphatase activity"/>
    <property type="evidence" value="ECO:0007669"/>
    <property type="project" value="UniProtKB-EC"/>
</dbReference>
<feature type="active site" evidence="4">
    <location>
        <position position="36"/>
    </location>
</feature>
<evidence type="ECO:0000256" key="4">
    <source>
        <dbReference type="PROSITE-ProRule" id="PRU00520"/>
    </source>
</evidence>
<evidence type="ECO:0000313" key="7">
    <source>
        <dbReference type="EMBL" id="ACR79302.1"/>
    </source>
</evidence>
<dbReference type="Proteomes" id="UP000002382">
    <property type="component" value="Chromosome"/>
</dbReference>
<dbReference type="PANTHER" id="PTHR47268">
    <property type="entry name" value="ACYLPHOSPHATASE"/>
    <property type="match status" value="1"/>
</dbReference>
<dbReference type="Gene3D" id="3.30.70.100">
    <property type="match status" value="1"/>
</dbReference>
<dbReference type="InterPro" id="IPR001792">
    <property type="entry name" value="Acylphosphatase-like_dom"/>
</dbReference>
<evidence type="ECO:0000256" key="3">
    <source>
        <dbReference type="ARBA" id="ARBA00047645"/>
    </source>
</evidence>
<protein>
    <recommendedName>
        <fullName evidence="2 4">acylphosphatase</fullName>
        <ecNumber evidence="2 4">3.6.1.7</ecNumber>
    </recommendedName>
</protein>
<proteinExistence type="inferred from homology"/>
<dbReference type="eggNOG" id="COG1254">
    <property type="taxonomic scope" value="Bacteria"/>
</dbReference>
<evidence type="ECO:0000256" key="1">
    <source>
        <dbReference type="ARBA" id="ARBA00005614"/>
    </source>
</evidence>
<dbReference type="STRING" id="521045.Kole_0583"/>
<dbReference type="HOGENOM" id="CLU_141932_2_1_0"/>
<dbReference type="RefSeq" id="WP_012745084.1">
    <property type="nucleotide sequence ID" value="NC_012785.1"/>
</dbReference>
<dbReference type="InterPro" id="IPR020456">
    <property type="entry name" value="Acylphosphatase"/>
</dbReference>
<feature type="active site" evidence="4">
    <location>
        <position position="18"/>
    </location>
</feature>
<reference evidence="7 8" key="2">
    <citation type="journal article" date="2011" name="J. Bacteriol.">
        <title>Genome Sequence of Kosmotoga olearia Strain TBF 19.5.1, a Thermophilic Bacterium with a Wide Growth Temperature Range, Isolated from the Troll B Oil Platform in the North Sea.</title>
        <authorList>
            <person name="Swithers K.S."/>
            <person name="Dipippo J.L."/>
            <person name="Bruce D.C."/>
            <person name="Detter C."/>
            <person name="Tapia R."/>
            <person name="Han S."/>
            <person name="Goodwin L.A."/>
            <person name="Han J."/>
            <person name="Woyke T."/>
            <person name="Pitluck S."/>
            <person name="Pennacchio L."/>
            <person name="Nolan M."/>
            <person name="Mikhailova N."/>
            <person name="Land M.L."/>
            <person name="Nesbo C.L."/>
            <person name="Gogarten J.P."/>
            <person name="Noll K.M."/>
        </authorList>
    </citation>
    <scope>NUCLEOTIDE SEQUENCE [LARGE SCALE GENOMIC DNA]</scope>
    <source>
        <strain evidence="8">ATCC BAA-1733 / DSM 21960 / TBF 19.5.1</strain>
    </source>
</reference>
<dbReference type="EC" id="3.6.1.7" evidence="2 4"/>
<gene>
    <name evidence="7" type="ordered locus">Kole_0583</name>
</gene>
<dbReference type="PANTHER" id="PTHR47268:SF4">
    <property type="entry name" value="ACYLPHOSPHATASE"/>
    <property type="match status" value="1"/>
</dbReference>
<comment type="similarity">
    <text evidence="1 5">Belongs to the acylphosphatase family.</text>
</comment>
<dbReference type="InterPro" id="IPR017968">
    <property type="entry name" value="Acylphosphatase_CS"/>
</dbReference>
<dbReference type="InterPro" id="IPR036046">
    <property type="entry name" value="Acylphosphatase-like_dom_sf"/>
</dbReference>
<reference evidence="7 8" key="1">
    <citation type="submission" date="2009-06" db="EMBL/GenBank/DDBJ databases">
        <title>Complete sequence of Thermotogales bacterium TBF 19.5.1.</title>
        <authorList>
            <consortium name="US DOE Joint Genome Institute"/>
            <person name="Lucas S."/>
            <person name="Copeland A."/>
            <person name="Lapidus A."/>
            <person name="Glavina del Rio T."/>
            <person name="Tice H."/>
            <person name="Bruce D."/>
            <person name="Goodwin L."/>
            <person name="Pitluck S."/>
            <person name="Chertkov O."/>
            <person name="Brettin T."/>
            <person name="Detter J.C."/>
            <person name="Han C."/>
            <person name="Schmutz J."/>
            <person name="Larimer F."/>
            <person name="Land M."/>
            <person name="Hauser L."/>
            <person name="Kyrpides N."/>
            <person name="Ovchinnikova G."/>
            <person name="Noll K."/>
        </authorList>
    </citation>
    <scope>NUCLEOTIDE SEQUENCE [LARGE SCALE GENOMIC DNA]</scope>
    <source>
        <strain evidence="8">ATCC BAA-1733 / DSM 21960 / TBF 19.5.1</strain>
    </source>
</reference>
<name>C5CEW8_KOSOT</name>
<evidence type="ECO:0000256" key="5">
    <source>
        <dbReference type="RuleBase" id="RU004168"/>
    </source>
</evidence>
<dbReference type="SUPFAM" id="SSF54975">
    <property type="entry name" value="Acylphosphatase/BLUF domain-like"/>
    <property type="match status" value="1"/>
</dbReference>
<accession>C5CEW8</accession>
<keyword evidence="4" id="KW-0378">Hydrolase</keyword>
<evidence type="ECO:0000256" key="2">
    <source>
        <dbReference type="ARBA" id="ARBA00012150"/>
    </source>
</evidence>
<dbReference type="OrthoDB" id="9808093at2"/>
<evidence type="ECO:0000313" key="8">
    <source>
        <dbReference type="Proteomes" id="UP000002382"/>
    </source>
</evidence>
<organism evidence="7 8">
    <name type="scientific">Kosmotoga olearia (strain ATCC BAA-1733 / DSM 21960 / TBF 19.5.1)</name>
    <dbReference type="NCBI Taxonomy" id="521045"/>
    <lineage>
        <taxon>Bacteria</taxon>
        <taxon>Thermotogati</taxon>
        <taxon>Thermotogota</taxon>
        <taxon>Thermotogae</taxon>
        <taxon>Kosmotogales</taxon>
        <taxon>Kosmotogaceae</taxon>
        <taxon>Kosmotoga</taxon>
    </lineage>
</organism>
<dbReference type="PROSITE" id="PS51160">
    <property type="entry name" value="ACYLPHOSPHATASE_3"/>
    <property type="match status" value="1"/>
</dbReference>